<dbReference type="CDD" id="cd01948">
    <property type="entry name" value="EAL"/>
    <property type="match status" value="1"/>
</dbReference>
<dbReference type="Proteomes" id="UP000064201">
    <property type="component" value="Chromosome"/>
</dbReference>
<dbReference type="InterPro" id="IPR000014">
    <property type="entry name" value="PAS"/>
</dbReference>
<dbReference type="SMART" id="SM00091">
    <property type="entry name" value="PAS"/>
    <property type="match status" value="1"/>
</dbReference>
<dbReference type="PROSITE" id="PS50112">
    <property type="entry name" value="PAS"/>
    <property type="match status" value="1"/>
</dbReference>
<evidence type="ECO:0000313" key="8">
    <source>
        <dbReference type="Proteomes" id="UP000064201"/>
    </source>
</evidence>
<dbReference type="SMART" id="SM00062">
    <property type="entry name" value="PBPb"/>
    <property type="match status" value="1"/>
</dbReference>
<dbReference type="InterPro" id="IPR035965">
    <property type="entry name" value="PAS-like_dom_sf"/>
</dbReference>
<dbReference type="SUPFAM" id="SSF55073">
    <property type="entry name" value="Nucleotide cyclase"/>
    <property type="match status" value="1"/>
</dbReference>
<evidence type="ECO:0000259" key="6">
    <source>
        <dbReference type="PROSITE" id="PS50887"/>
    </source>
</evidence>
<dbReference type="InterPro" id="IPR043128">
    <property type="entry name" value="Rev_trsase/Diguanyl_cyclase"/>
</dbReference>
<dbReference type="NCBIfam" id="TIGR00254">
    <property type="entry name" value="GGDEF"/>
    <property type="match status" value="1"/>
</dbReference>
<dbReference type="SMART" id="SM00267">
    <property type="entry name" value="GGDEF"/>
    <property type="match status" value="1"/>
</dbReference>
<evidence type="ECO:0000256" key="3">
    <source>
        <dbReference type="SAM" id="Phobius"/>
    </source>
</evidence>
<dbReference type="Gene3D" id="3.20.20.450">
    <property type="entry name" value="EAL domain"/>
    <property type="match status" value="1"/>
</dbReference>
<dbReference type="KEGG" id="tvr:TVD_08480"/>
<dbReference type="Pfam" id="PF00990">
    <property type="entry name" value="GGDEF"/>
    <property type="match status" value="1"/>
</dbReference>
<dbReference type="InterPro" id="IPR000160">
    <property type="entry name" value="GGDEF_dom"/>
</dbReference>
<dbReference type="Pfam" id="PF00563">
    <property type="entry name" value="EAL"/>
    <property type="match status" value="1"/>
</dbReference>
<gene>
    <name evidence="7" type="ORF">TVD_08480</name>
</gene>
<dbReference type="GO" id="GO:0071111">
    <property type="term" value="F:cyclic-guanylate-specific phosphodiesterase activity"/>
    <property type="evidence" value="ECO:0007669"/>
    <property type="project" value="UniProtKB-EC"/>
</dbReference>
<evidence type="ECO:0000259" key="4">
    <source>
        <dbReference type="PROSITE" id="PS50112"/>
    </source>
</evidence>
<evidence type="ECO:0000259" key="5">
    <source>
        <dbReference type="PROSITE" id="PS50883"/>
    </source>
</evidence>
<dbReference type="AlphaFoldDB" id="A0A0G3G5E0"/>
<evidence type="ECO:0000313" key="7">
    <source>
        <dbReference type="EMBL" id="AKJ96468.1"/>
    </source>
</evidence>
<dbReference type="Pfam" id="PF08447">
    <property type="entry name" value="PAS_3"/>
    <property type="match status" value="1"/>
</dbReference>
<dbReference type="CDD" id="cd01949">
    <property type="entry name" value="GGDEF"/>
    <property type="match status" value="1"/>
</dbReference>
<keyword evidence="3" id="KW-0812">Transmembrane</keyword>
<dbReference type="PANTHER" id="PTHR44757:SF2">
    <property type="entry name" value="BIOFILM ARCHITECTURE MAINTENANCE PROTEIN MBAA"/>
    <property type="match status" value="1"/>
</dbReference>
<dbReference type="PROSITE" id="PS50883">
    <property type="entry name" value="EAL"/>
    <property type="match status" value="1"/>
</dbReference>
<sequence length="832" mass="92744">MLLASWAPSSAASAPDLRVGVYDNAPKVSVDEHGEADGLFVRLLDSIARREHWQIEYVPCQWSQCLADLREGRLDLMPDVARTDTREAFFGFHQIPVVQGWSQIYAFPQSGFSSLESLGPRRIAVLEGSVQESHLRRQQIGDPGLEYQLVPYSDLPAVLASVPAGEADAAVSNNFYGRQHARAYGLVETPITFGQVGLHYAAAPGAQAERLALIDAYLERWKPLAGSPYQEALEATLLAQGEPGLPGWVMWTLLAALALVMLLAVMGVFLRWQVRLRTSELRAVNQRLEHVLDSGPAVTYQLDARTFEPLWVSPNLQRLFGIEPANAMRPGWWEHQLHPEDRANALRENQRLLEDGEIVREFRLFDGWGKLRHVRDDIRVVASDNVRGGQEIVGSWTDLTASMEQKEQLRQMTHYDVRTGLPNRALLQDRLGHTVERAMADGEARWVVLMDLDRFRNVNETLGTAAGDTVLQGIAQRLSQALSPEDTVARIGADEFCLIIESPPVEALGTFVQSLIDTLRAPFEIAGRALVLTASVGVARFPGDGQTREELLTAAELAMQDARRRGGDSWCAYDAEMGTLTEHRLFLENDLRQAIVNHEFVLHFQQQFNLASGECVGVESLVRWNHPHRGMVSPAEFIPLAEETGLIQAIDRWVLEAACRQLAAWDEAGRNVPLIAVNLSARELHDEQLVTTVRETLGRFAIAPERLEVELTETMIMEYPERALAVLRRLDSLGVRLAMDDFGSGYSNLAHLRRLPLHRLKVDQSLVRDIGHSRHNESIIRAIIALAAALELDLIAEGVEEEPQRAFLLQEGCAIGQGFLLHRPAPAADLFR</sequence>
<dbReference type="InterPro" id="IPR035919">
    <property type="entry name" value="EAL_sf"/>
</dbReference>
<dbReference type="PATRIC" id="fig|106634.4.peg.1737"/>
<dbReference type="SUPFAM" id="SSF141868">
    <property type="entry name" value="EAL domain-like"/>
    <property type="match status" value="1"/>
</dbReference>
<feature type="domain" description="EAL" evidence="5">
    <location>
        <begin position="584"/>
        <end position="832"/>
    </location>
</feature>
<organism evidence="7 8">
    <name type="scientific">Thioalkalivibrio versutus</name>
    <dbReference type="NCBI Taxonomy" id="106634"/>
    <lineage>
        <taxon>Bacteria</taxon>
        <taxon>Pseudomonadati</taxon>
        <taxon>Pseudomonadota</taxon>
        <taxon>Gammaproteobacteria</taxon>
        <taxon>Chromatiales</taxon>
        <taxon>Ectothiorhodospiraceae</taxon>
        <taxon>Thioalkalivibrio</taxon>
    </lineage>
</organism>
<keyword evidence="2" id="KW-0973">c-di-GMP</keyword>
<accession>A0A0G3G5E0</accession>
<dbReference type="InterPro" id="IPR052155">
    <property type="entry name" value="Biofilm_reg_signaling"/>
</dbReference>
<dbReference type="SUPFAM" id="SSF53850">
    <property type="entry name" value="Periplasmic binding protein-like II"/>
    <property type="match status" value="1"/>
</dbReference>
<dbReference type="Gene3D" id="3.30.70.270">
    <property type="match status" value="1"/>
</dbReference>
<dbReference type="Gene3D" id="3.40.190.10">
    <property type="entry name" value="Periplasmic binding protein-like II"/>
    <property type="match status" value="2"/>
</dbReference>
<reference evidence="7 8" key="1">
    <citation type="submission" date="2015-04" db="EMBL/GenBank/DDBJ databases">
        <title>Complete Sequence for the Genome of the Thioalkalivibrio versutus D301.</title>
        <authorList>
            <person name="Mu T."/>
            <person name="Zhou J."/>
            <person name="Xu X."/>
        </authorList>
    </citation>
    <scope>NUCLEOTIDE SEQUENCE [LARGE SCALE GENOMIC DNA]</scope>
    <source>
        <strain evidence="7 8">D301</strain>
    </source>
</reference>
<feature type="domain" description="GGDEF" evidence="6">
    <location>
        <begin position="443"/>
        <end position="575"/>
    </location>
</feature>
<name>A0A0G3G5E0_9GAMM</name>
<dbReference type="EC" id="3.1.4.52" evidence="1"/>
<dbReference type="InterPro" id="IPR029787">
    <property type="entry name" value="Nucleotide_cyclase"/>
</dbReference>
<protein>
    <recommendedName>
        <fullName evidence="1">cyclic-guanylate-specific phosphodiesterase</fullName>
        <ecNumber evidence="1">3.1.4.52</ecNumber>
    </recommendedName>
</protein>
<proteinExistence type="predicted"/>
<dbReference type="CDD" id="cd00130">
    <property type="entry name" value="PAS"/>
    <property type="match status" value="1"/>
</dbReference>
<dbReference type="InterPro" id="IPR013655">
    <property type="entry name" value="PAS_fold_3"/>
</dbReference>
<dbReference type="FunFam" id="3.20.20.450:FF:000001">
    <property type="entry name" value="Cyclic di-GMP phosphodiesterase yahA"/>
    <property type="match status" value="1"/>
</dbReference>
<dbReference type="PANTHER" id="PTHR44757">
    <property type="entry name" value="DIGUANYLATE CYCLASE DGCP"/>
    <property type="match status" value="1"/>
</dbReference>
<evidence type="ECO:0000256" key="1">
    <source>
        <dbReference type="ARBA" id="ARBA00012282"/>
    </source>
</evidence>
<dbReference type="InterPro" id="IPR001638">
    <property type="entry name" value="Solute-binding_3/MltF_N"/>
</dbReference>
<dbReference type="InterPro" id="IPR001633">
    <property type="entry name" value="EAL_dom"/>
</dbReference>
<dbReference type="STRING" id="106634.TVD_08480"/>
<dbReference type="SUPFAM" id="SSF55785">
    <property type="entry name" value="PYP-like sensor domain (PAS domain)"/>
    <property type="match status" value="1"/>
</dbReference>
<keyword evidence="8" id="KW-1185">Reference proteome</keyword>
<keyword evidence="3" id="KW-0472">Membrane</keyword>
<dbReference type="Gene3D" id="3.30.450.20">
    <property type="entry name" value="PAS domain"/>
    <property type="match status" value="1"/>
</dbReference>
<evidence type="ECO:0000256" key="2">
    <source>
        <dbReference type="ARBA" id="ARBA00022636"/>
    </source>
</evidence>
<dbReference type="PROSITE" id="PS50887">
    <property type="entry name" value="GGDEF"/>
    <property type="match status" value="1"/>
</dbReference>
<dbReference type="EMBL" id="CP011367">
    <property type="protein sequence ID" value="AKJ96468.1"/>
    <property type="molecule type" value="Genomic_DNA"/>
</dbReference>
<feature type="domain" description="PAS" evidence="4">
    <location>
        <begin position="284"/>
        <end position="356"/>
    </location>
</feature>
<keyword evidence="3" id="KW-1133">Transmembrane helix</keyword>
<dbReference type="Pfam" id="PF00497">
    <property type="entry name" value="SBP_bac_3"/>
    <property type="match status" value="1"/>
</dbReference>
<feature type="transmembrane region" description="Helical" evidence="3">
    <location>
        <begin position="248"/>
        <end position="272"/>
    </location>
</feature>
<dbReference type="SMART" id="SM00052">
    <property type="entry name" value="EAL"/>
    <property type="match status" value="1"/>
</dbReference>